<dbReference type="AlphaFoldDB" id="A0A084FUJ9"/>
<dbReference type="EMBL" id="JOWA01000176">
    <property type="protein sequence ID" value="KEZ38761.1"/>
    <property type="molecule type" value="Genomic_DNA"/>
</dbReference>
<gene>
    <name evidence="1" type="ORF">SAPIO_CDS10794</name>
</gene>
<sequence length="347" mass="37978">MSTTRTEPLPPPPSVSKKTIPMAGLLVDVYGLAELSAPSPATRLTCLWLHHPRMQTKEIMGDFASRTVAAWNERRKASAIAAGRGLVALAFDQRNHGTRLVSEIANRSWKAGNETHAIDMMGAIRGMVEDTRGLMDVVEGYLGCAGAEGAVVDGHYVMGRSLGGHSAWQLMFGDERVTAGVIIIGCPDYMALLSDRGRRTALATYKSEDGGASFLGSRHFPRDLVDVCRRADPKGLLFGTDPIAINPDEAKREKLKPVLDRTIKGKRFLSCSGGADRLVPYHMAEPFINFLQGASRGWYKDGNVVMDDRVYAGVGHEFSDDMIRDSVEFLIRALEEEGKNSEEKARI</sequence>
<dbReference type="PANTHER" id="PTHR47381">
    <property type="entry name" value="ALPHA/BETA-HYDROLASES SUPERFAMILY PROTEIN"/>
    <property type="match status" value="1"/>
</dbReference>
<comment type="caution">
    <text evidence="1">The sequence shown here is derived from an EMBL/GenBank/DDBJ whole genome shotgun (WGS) entry which is preliminary data.</text>
</comment>
<evidence type="ECO:0008006" key="3">
    <source>
        <dbReference type="Google" id="ProtNLM"/>
    </source>
</evidence>
<dbReference type="HOGENOM" id="CLU_048444_1_0_1"/>
<evidence type="ECO:0000313" key="1">
    <source>
        <dbReference type="EMBL" id="KEZ38761.1"/>
    </source>
</evidence>
<dbReference type="OMA" id="NHGSRKV"/>
<protein>
    <recommendedName>
        <fullName evidence="3">AB hydrolase-1 domain-containing protein</fullName>
    </recommendedName>
</protein>
<dbReference type="OrthoDB" id="2152248at2759"/>
<dbReference type="InterPro" id="IPR029058">
    <property type="entry name" value="AB_hydrolase_fold"/>
</dbReference>
<dbReference type="PANTHER" id="PTHR47381:SF3">
    <property type="entry name" value="ALPHA_BETA-HYDROLASES SUPERFAMILY PROTEIN"/>
    <property type="match status" value="1"/>
</dbReference>
<proteinExistence type="predicted"/>
<keyword evidence="2" id="KW-1185">Reference proteome</keyword>
<organism evidence="1 2">
    <name type="scientific">Pseudallescheria apiosperma</name>
    <name type="common">Scedosporium apiospermum</name>
    <dbReference type="NCBI Taxonomy" id="563466"/>
    <lineage>
        <taxon>Eukaryota</taxon>
        <taxon>Fungi</taxon>
        <taxon>Dikarya</taxon>
        <taxon>Ascomycota</taxon>
        <taxon>Pezizomycotina</taxon>
        <taxon>Sordariomycetes</taxon>
        <taxon>Hypocreomycetidae</taxon>
        <taxon>Microascales</taxon>
        <taxon>Microascaceae</taxon>
        <taxon>Scedosporium</taxon>
    </lineage>
</organism>
<dbReference type="Proteomes" id="UP000028545">
    <property type="component" value="Unassembled WGS sequence"/>
</dbReference>
<dbReference type="Gene3D" id="3.40.50.1820">
    <property type="entry name" value="alpha/beta hydrolase"/>
    <property type="match status" value="1"/>
</dbReference>
<accession>A0A084FUJ9</accession>
<name>A0A084FUJ9_PSEDA</name>
<dbReference type="RefSeq" id="XP_016638560.1">
    <property type="nucleotide sequence ID" value="XM_016784334.1"/>
</dbReference>
<dbReference type="GeneID" id="27720026"/>
<reference evidence="1 2" key="1">
    <citation type="journal article" date="2014" name="Genome Announc.">
        <title>Draft genome sequence of the pathogenic fungus Scedosporium apiospermum.</title>
        <authorList>
            <person name="Vandeputte P."/>
            <person name="Ghamrawi S."/>
            <person name="Rechenmann M."/>
            <person name="Iltis A."/>
            <person name="Giraud S."/>
            <person name="Fleury M."/>
            <person name="Thornton C."/>
            <person name="Delhaes L."/>
            <person name="Meyer W."/>
            <person name="Papon N."/>
            <person name="Bouchara J.P."/>
        </authorList>
    </citation>
    <scope>NUCLEOTIDE SEQUENCE [LARGE SCALE GENOMIC DNA]</scope>
    <source>
        <strain evidence="1 2">IHEM 14462</strain>
    </source>
</reference>
<evidence type="ECO:0000313" key="2">
    <source>
        <dbReference type="Proteomes" id="UP000028545"/>
    </source>
</evidence>
<dbReference type="VEuPathDB" id="FungiDB:SAPIO_CDS10794"/>
<dbReference type="KEGG" id="sapo:SAPIO_CDS10794"/>
<dbReference type="SUPFAM" id="SSF53474">
    <property type="entry name" value="alpha/beta-Hydrolases"/>
    <property type="match status" value="1"/>
</dbReference>